<sequence length="107" mass="11947">MIYVVVMSAFLWALVCLYAKRLHDLGWSAIWCVVALFDLPVDIVLNLVSLVTPVYETAWNFSNGLSTIGNVTAMIMGLILTFRRGQRGPNRYGPDPLQPPQTDTSVF</sequence>
<dbReference type="GO" id="GO:0005886">
    <property type="term" value="C:plasma membrane"/>
    <property type="evidence" value="ECO:0007669"/>
    <property type="project" value="TreeGrafter"/>
</dbReference>
<protein>
    <submittedName>
        <fullName evidence="3">Putative membrane protein</fullName>
    </submittedName>
</protein>
<feature type="region of interest" description="Disordered" evidence="1">
    <location>
        <begin position="87"/>
        <end position="107"/>
    </location>
</feature>
<dbReference type="EMBL" id="GL883077">
    <property type="protein sequence ID" value="EGF93432.1"/>
    <property type="molecule type" value="Genomic_DNA"/>
</dbReference>
<organism evidence="3 4">
    <name type="scientific">Asticcacaulis biprosthecium C19</name>
    <dbReference type="NCBI Taxonomy" id="715226"/>
    <lineage>
        <taxon>Bacteria</taxon>
        <taxon>Pseudomonadati</taxon>
        <taxon>Pseudomonadota</taxon>
        <taxon>Alphaproteobacteria</taxon>
        <taxon>Caulobacterales</taxon>
        <taxon>Caulobacteraceae</taxon>
        <taxon>Asticcacaulis</taxon>
    </lineage>
</organism>
<dbReference type="Proteomes" id="UP000006512">
    <property type="component" value="Unassembled WGS sequence"/>
</dbReference>
<dbReference type="Pfam" id="PF05656">
    <property type="entry name" value="DUF805"/>
    <property type="match status" value="1"/>
</dbReference>
<accession>F4QL57</accession>
<dbReference type="PANTHER" id="PTHR34980">
    <property type="entry name" value="INNER MEMBRANE PROTEIN-RELATED-RELATED"/>
    <property type="match status" value="1"/>
</dbReference>
<dbReference type="InterPro" id="IPR008523">
    <property type="entry name" value="DUF805"/>
</dbReference>
<keyword evidence="2" id="KW-0812">Transmembrane</keyword>
<feature type="transmembrane region" description="Helical" evidence="2">
    <location>
        <begin position="61"/>
        <end position="82"/>
    </location>
</feature>
<evidence type="ECO:0000256" key="1">
    <source>
        <dbReference type="SAM" id="MobiDB-lite"/>
    </source>
</evidence>
<dbReference type="STRING" id="715226.ABI_18720"/>
<name>F4QL57_9CAUL</name>
<gene>
    <name evidence="3" type="ORF">ABI_18720</name>
</gene>
<dbReference type="AlphaFoldDB" id="F4QL57"/>
<reference evidence="4" key="1">
    <citation type="submission" date="2011-03" db="EMBL/GenBank/DDBJ databases">
        <title>Draft genome sequence of Brevundimonas diminuta.</title>
        <authorList>
            <person name="Brown P.J.B."/>
            <person name="Buechlein A."/>
            <person name="Hemmerich C."/>
            <person name="Brun Y.V."/>
        </authorList>
    </citation>
    <scope>NUCLEOTIDE SEQUENCE [LARGE SCALE GENOMIC DNA]</scope>
    <source>
        <strain evidence="4">C19</strain>
    </source>
</reference>
<evidence type="ECO:0000256" key="2">
    <source>
        <dbReference type="SAM" id="Phobius"/>
    </source>
</evidence>
<keyword evidence="2" id="KW-1133">Transmembrane helix</keyword>
<dbReference type="PANTHER" id="PTHR34980:SF3">
    <property type="entry name" value="BLR8105 PROTEIN"/>
    <property type="match status" value="1"/>
</dbReference>
<evidence type="ECO:0000313" key="3">
    <source>
        <dbReference type="EMBL" id="EGF93432.1"/>
    </source>
</evidence>
<dbReference type="HOGENOM" id="CLU_2204616_0_0_5"/>
<keyword evidence="4" id="KW-1185">Reference proteome</keyword>
<proteinExistence type="predicted"/>
<evidence type="ECO:0000313" key="4">
    <source>
        <dbReference type="Proteomes" id="UP000006512"/>
    </source>
</evidence>
<keyword evidence="2" id="KW-0472">Membrane</keyword>